<keyword evidence="1" id="KW-0347">Helicase</keyword>
<keyword evidence="1" id="KW-0547">Nucleotide-binding</keyword>
<dbReference type="GO" id="GO:0004386">
    <property type="term" value="F:helicase activity"/>
    <property type="evidence" value="ECO:0007669"/>
    <property type="project" value="UniProtKB-KW"/>
</dbReference>
<proteinExistence type="predicted"/>
<comment type="caution">
    <text evidence="1">The sequence shown here is derived from an EMBL/GenBank/DDBJ whole genome shotgun (WGS) entry which is preliminary data.</text>
</comment>
<reference evidence="2" key="1">
    <citation type="journal article" date="2014" name="Genome Announc.">
        <title>Draft genome sequence of the plant-pathogenic soil fungus Rhizoctonia solani anastomosis group 3 strain Rhs1AP.</title>
        <authorList>
            <person name="Cubeta M.A."/>
            <person name="Thomas E."/>
            <person name="Dean R.A."/>
            <person name="Jabaji S."/>
            <person name="Neate S.M."/>
            <person name="Tavantzis S."/>
            <person name="Toda T."/>
            <person name="Vilgalys R."/>
            <person name="Bharathan N."/>
            <person name="Fedorova-Abrams N."/>
            <person name="Pakala S.B."/>
            <person name="Pakala S.M."/>
            <person name="Zafar N."/>
            <person name="Joardar V."/>
            <person name="Losada L."/>
            <person name="Nierman W.C."/>
        </authorList>
    </citation>
    <scope>NUCLEOTIDE SEQUENCE [LARGE SCALE GENOMIC DNA]</scope>
    <source>
        <strain evidence="2">AG-3</strain>
    </source>
</reference>
<dbReference type="Proteomes" id="UP000030108">
    <property type="component" value="Unassembled WGS sequence"/>
</dbReference>
<protein>
    <submittedName>
        <fullName evidence="1">DEAD-box RNA helicase, putative</fullName>
    </submittedName>
</protein>
<feature type="non-terminal residue" evidence="1">
    <location>
        <position position="186"/>
    </location>
</feature>
<evidence type="ECO:0000313" key="1">
    <source>
        <dbReference type="EMBL" id="EUC67725.1"/>
    </source>
</evidence>
<organism evidence="1 2">
    <name type="scientific">Rhizoctonia solani AG-3 Rhs1AP</name>
    <dbReference type="NCBI Taxonomy" id="1086054"/>
    <lineage>
        <taxon>Eukaryota</taxon>
        <taxon>Fungi</taxon>
        <taxon>Dikarya</taxon>
        <taxon>Basidiomycota</taxon>
        <taxon>Agaricomycotina</taxon>
        <taxon>Agaricomycetes</taxon>
        <taxon>Cantharellales</taxon>
        <taxon>Ceratobasidiaceae</taxon>
        <taxon>Rhizoctonia</taxon>
    </lineage>
</organism>
<sequence>MSTAVAKLLLDPVRILVNRDEGILMRAPHFFVKISEDQKPAVLQASFASLSVEKLFILCRDINRIAGNSWSGGFYYMKESMGAYDCQEVLRKFKDHYRNKTALVTTSGVLPNATILNENIPLINYDVPNNVEDYIKRINDWRDANLNYHNMIVTFVAADTNEMQILHDFERYYDVRIVSLTLIDEK</sequence>
<evidence type="ECO:0000313" key="2">
    <source>
        <dbReference type="Proteomes" id="UP000030108"/>
    </source>
</evidence>
<accession>X8JUZ0</accession>
<dbReference type="EMBL" id="JATN01000094">
    <property type="protein sequence ID" value="EUC67725.1"/>
    <property type="molecule type" value="Genomic_DNA"/>
</dbReference>
<keyword evidence="1" id="KW-0378">Hydrolase</keyword>
<dbReference type="AlphaFoldDB" id="X8JUZ0"/>
<keyword evidence="1" id="KW-0067">ATP-binding</keyword>
<gene>
    <name evidence="1" type="ORF">RSOL_550810</name>
</gene>
<name>X8JUZ0_9AGAM</name>